<gene>
    <name evidence="2" type="ORF">KM92DES2_10820</name>
</gene>
<organism evidence="2">
    <name type="scientific">uncultured Desulfovibrio sp</name>
    <dbReference type="NCBI Taxonomy" id="167968"/>
    <lineage>
        <taxon>Bacteria</taxon>
        <taxon>Pseudomonadati</taxon>
        <taxon>Thermodesulfobacteriota</taxon>
        <taxon>Desulfovibrionia</taxon>
        <taxon>Desulfovibrionales</taxon>
        <taxon>Desulfovibrionaceae</taxon>
        <taxon>Desulfovibrio</taxon>
        <taxon>environmental samples</taxon>
    </lineage>
</organism>
<dbReference type="RefSeq" id="WP_227118627.1">
    <property type="nucleotide sequence ID" value="NZ_LT598928.1"/>
</dbReference>
<feature type="domain" description="HTH iclR-type" evidence="1">
    <location>
        <begin position="11"/>
        <end position="60"/>
    </location>
</feature>
<dbReference type="SUPFAM" id="SSF46785">
    <property type="entry name" value="Winged helix' DNA-binding domain"/>
    <property type="match status" value="1"/>
</dbReference>
<dbReference type="EMBL" id="FLUP01000001">
    <property type="protein sequence ID" value="SBV96652.1"/>
    <property type="molecule type" value="Genomic_DNA"/>
</dbReference>
<dbReference type="GO" id="GO:0006355">
    <property type="term" value="P:regulation of DNA-templated transcription"/>
    <property type="evidence" value="ECO:0007669"/>
    <property type="project" value="InterPro"/>
</dbReference>
<dbReference type="InterPro" id="IPR005471">
    <property type="entry name" value="Tscrpt_reg_IclR_N"/>
</dbReference>
<dbReference type="Gene3D" id="1.10.10.10">
    <property type="entry name" value="Winged helix-like DNA-binding domain superfamily/Winged helix DNA-binding domain"/>
    <property type="match status" value="1"/>
</dbReference>
<protein>
    <submittedName>
        <fullName evidence="2">Putative DNA-binding protein, Helix-turn-helix motif</fullName>
    </submittedName>
</protein>
<evidence type="ECO:0000259" key="1">
    <source>
        <dbReference type="Pfam" id="PF09339"/>
    </source>
</evidence>
<accession>A0A212JB37</accession>
<dbReference type="Pfam" id="PF09339">
    <property type="entry name" value="HTH_IclR"/>
    <property type="match status" value="1"/>
</dbReference>
<sequence>MTRKSDSDSAAQRALRIAELLFGRVLDGYSNKEIADALGYTACNVSRDLETLRSRGWAEKLDTGRWALTTKPVALMRKYQDYMADLAARRDAFDARVQAQAKNL</sequence>
<name>A0A212JB37_9BACT</name>
<proteinExistence type="predicted"/>
<reference evidence="2" key="1">
    <citation type="submission" date="2016-04" db="EMBL/GenBank/DDBJ databases">
        <authorList>
            <person name="Evans L.H."/>
            <person name="Alamgir A."/>
            <person name="Owens N."/>
            <person name="Weber N.D."/>
            <person name="Virtaneva K."/>
            <person name="Barbian K."/>
            <person name="Babar A."/>
            <person name="Rosenke K."/>
        </authorList>
    </citation>
    <scope>NUCLEOTIDE SEQUENCE</scope>
    <source>
        <strain evidence="2">92-2</strain>
    </source>
</reference>
<evidence type="ECO:0000313" key="2">
    <source>
        <dbReference type="EMBL" id="SBV96652.1"/>
    </source>
</evidence>
<dbReference type="InterPro" id="IPR036390">
    <property type="entry name" value="WH_DNA-bd_sf"/>
</dbReference>
<dbReference type="InterPro" id="IPR036388">
    <property type="entry name" value="WH-like_DNA-bd_sf"/>
</dbReference>
<dbReference type="AlphaFoldDB" id="A0A212JB37"/>
<dbReference type="GO" id="GO:0003677">
    <property type="term" value="F:DNA binding"/>
    <property type="evidence" value="ECO:0007669"/>
    <property type="project" value="UniProtKB-KW"/>
</dbReference>
<keyword evidence="2" id="KW-0238">DNA-binding</keyword>